<dbReference type="STRING" id="742152.A0A2H3IWE9"/>
<dbReference type="InterPro" id="IPR007541">
    <property type="entry name" value="Uncharacterised_BSP"/>
</dbReference>
<dbReference type="AlphaFoldDB" id="A0A2H3IWE9"/>
<dbReference type="Pfam" id="PF04450">
    <property type="entry name" value="BSP"/>
    <property type="match status" value="1"/>
</dbReference>
<protein>
    <submittedName>
        <fullName evidence="1">Plant basic secretory protein</fullName>
    </submittedName>
</protein>
<evidence type="ECO:0000313" key="1">
    <source>
        <dbReference type="EMBL" id="PCH34061.1"/>
    </source>
</evidence>
<evidence type="ECO:0000313" key="2">
    <source>
        <dbReference type="Proteomes" id="UP000218811"/>
    </source>
</evidence>
<dbReference type="EMBL" id="KB467831">
    <property type="protein sequence ID" value="PCH34061.1"/>
    <property type="molecule type" value="Genomic_DNA"/>
</dbReference>
<dbReference type="Proteomes" id="UP000218811">
    <property type="component" value="Unassembled WGS sequence"/>
</dbReference>
<accession>A0A2H3IWE9</accession>
<organism evidence="1 2">
    <name type="scientific">Wolfiporia cocos (strain MD-104)</name>
    <name type="common">Brown rot fungus</name>
    <dbReference type="NCBI Taxonomy" id="742152"/>
    <lineage>
        <taxon>Eukaryota</taxon>
        <taxon>Fungi</taxon>
        <taxon>Dikarya</taxon>
        <taxon>Basidiomycota</taxon>
        <taxon>Agaricomycotina</taxon>
        <taxon>Agaricomycetes</taxon>
        <taxon>Polyporales</taxon>
        <taxon>Phaeolaceae</taxon>
        <taxon>Wolfiporia</taxon>
    </lineage>
</organism>
<keyword evidence="2" id="KW-1185">Reference proteome</keyword>
<reference evidence="1 2" key="1">
    <citation type="journal article" date="2012" name="Science">
        <title>The Paleozoic origin of enzymatic lignin decomposition reconstructed from 31 fungal genomes.</title>
        <authorList>
            <person name="Floudas D."/>
            <person name="Binder M."/>
            <person name="Riley R."/>
            <person name="Barry K."/>
            <person name="Blanchette R.A."/>
            <person name="Henrissat B."/>
            <person name="Martinez A.T."/>
            <person name="Otillar R."/>
            <person name="Spatafora J.W."/>
            <person name="Yadav J.S."/>
            <person name="Aerts A."/>
            <person name="Benoit I."/>
            <person name="Boyd A."/>
            <person name="Carlson A."/>
            <person name="Copeland A."/>
            <person name="Coutinho P.M."/>
            <person name="de Vries R.P."/>
            <person name="Ferreira P."/>
            <person name="Findley K."/>
            <person name="Foster B."/>
            <person name="Gaskell J."/>
            <person name="Glotzer D."/>
            <person name="Gorecki P."/>
            <person name="Heitman J."/>
            <person name="Hesse C."/>
            <person name="Hori C."/>
            <person name="Igarashi K."/>
            <person name="Jurgens J.A."/>
            <person name="Kallen N."/>
            <person name="Kersten P."/>
            <person name="Kohler A."/>
            <person name="Kuees U."/>
            <person name="Kumar T.K.A."/>
            <person name="Kuo A."/>
            <person name="LaButti K."/>
            <person name="Larrondo L.F."/>
            <person name="Lindquist E."/>
            <person name="Ling A."/>
            <person name="Lombard V."/>
            <person name="Lucas S."/>
            <person name="Lundell T."/>
            <person name="Martin R."/>
            <person name="McLaughlin D.J."/>
            <person name="Morgenstern I."/>
            <person name="Morin E."/>
            <person name="Murat C."/>
            <person name="Nagy L.G."/>
            <person name="Nolan M."/>
            <person name="Ohm R.A."/>
            <person name="Patyshakuliyeva A."/>
            <person name="Rokas A."/>
            <person name="Ruiz-Duenas F.J."/>
            <person name="Sabat G."/>
            <person name="Salamov A."/>
            <person name="Samejima M."/>
            <person name="Schmutz J."/>
            <person name="Slot J.C."/>
            <person name="St John F."/>
            <person name="Stenlid J."/>
            <person name="Sun H."/>
            <person name="Sun S."/>
            <person name="Syed K."/>
            <person name="Tsang A."/>
            <person name="Wiebenga A."/>
            <person name="Young D."/>
            <person name="Pisabarro A."/>
            <person name="Eastwood D.C."/>
            <person name="Martin F."/>
            <person name="Cullen D."/>
            <person name="Grigoriev I.V."/>
            <person name="Hibbett D.S."/>
        </authorList>
    </citation>
    <scope>NUCLEOTIDE SEQUENCE [LARGE SCALE GENOMIC DNA]</scope>
    <source>
        <strain evidence="1 2">MD-104</strain>
    </source>
</reference>
<sequence>MYLPVARTTWIMPNFELTIDDVSHPGAMLFLDNIRPANALRDAVVAVCSGLYTIRDVPGNVQNVRLVLQAMPGVAYTTGSHTHKEIHFSLNHIERSAARARSEITGVLTHEMVHCYQYNARGTCPGGLIEGIADWIRLRAGLAPPHWVEGRGAKWDAGYEATAYFLEWIERQRGQGTVRNINAALNDRTYSNAIFRELTGSTVDELWELYRLDLKSRQ</sequence>
<dbReference type="PANTHER" id="PTHR33321:SF12">
    <property type="entry name" value="PLANT BASIC SECRETORY PROTEIN (BSP) FAMILY PROTEIN"/>
    <property type="match status" value="1"/>
</dbReference>
<gene>
    <name evidence="1" type="ORF">WOLCODRAFT_94761</name>
</gene>
<dbReference type="PANTHER" id="PTHR33321">
    <property type="match status" value="1"/>
</dbReference>
<dbReference type="OrthoDB" id="891726at2759"/>
<dbReference type="OMA" id="DAGYQHT"/>
<proteinExistence type="predicted"/>
<name>A0A2H3IWE9_WOLCO</name>